<reference evidence="1 2" key="1">
    <citation type="submission" date="2017-12" db="EMBL/GenBank/DDBJ databases">
        <title>Streptomyces populusis sp. nov., a novel endophytic actinobacterium isolated from stems of Populus adenopoda Maxim.</title>
        <authorList>
            <person name="Wang Z."/>
        </authorList>
    </citation>
    <scope>NUCLEOTIDE SEQUENCE [LARGE SCALE GENOMIC DNA]</scope>
    <source>
        <strain evidence="1 2">A249</strain>
    </source>
</reference>
<dbReference type="AlphaFoldDB" id="A0A2I0SKI6"/>
<evidence type="ECO:0000313" key="1">
    <source>
        <dbReference type="EMBL" id="PKT70442.1"/>
    </source>
</evidence>
<dbReference type="OrthoDB" id="3540409at2"/>
<keyword evidence="2" id="KW-1185">Reference proteome</keyword>
<sequence length="98" mass="11305">MWHGAVAEALHRYESFLRKPGRYLYLSWSDCPCCDPTDARDTLEEALRRLPPAARGRLGAVVARLDAEFLRRTLPDPRAASVSSWHAAAWWRQRIRET</sequence>
<comment type="caution">
    <text evidence="1">The sequence shown here is derived from an EMBL/GenBank/DDBJ whole genome shotgun (WGS) entry which is preliminary data.</text>
</comment>
<name>A0A2I0SKI6_9ACTN</name>
<dbReference type="Proteomes" id="UP000236178">
    <property type="component" value="Unassembled WGS sequence"/>
</dbReference>
<gene>
    <name evidence="1" type="ORF">CW362_24640</name>
</gene>
<evidence type="ECO:0000313" key="2">
    <source>
        <dbReference type="Proteomes" id="UP000236178"/>
    </source>
</evidence>
<protein>
    <submittedName>
        <fullName evidence="1">Uncharacterized protein</fullName>
    </submittedName>
</protein>
<accession>A0A2I0SKI6</accession>
<dbReference type="EMBL" id="PJOS01000051">
    <property type="protein sequence ID" value="PKT70442.1"/>
    <property type="molecule type" value="Genomic_DNA"/>
</dbReference>
<organism evidence="1 2">
    <name type="scientific">Streptomyces populi</name>
    <dbReference type="NCBI Taxonomy" id="2058924"/>
    <lineage>
        <taxon>Bacteria</taxon>
        <taxon>Bacillati</taxon>
        <taxon>Actinomycetota</taxon>
        <taxon>Actinomycetes</taxon>
        <taxon>Kitasatosporales</taxon>
        <taxon>Streptomycetaceae</taxon>
        <taxon>Streptomyces</taxon>
    </lineage>
</organism>
<proteinExistence type="predicted"/>